<evidence type="ECO:0000313" key="1">
    <source>
        <dbReference type="EnsemblPlants" id="MELO3C032623.2.1"/>
    </source>
</evidence>
<proteinExistence type="predicted"/>
<accession>A0A9I9EEB0</accession>
<reference evidence="1" key="1">
    <citation type="submission" date="2023-03" db="UniProtKB">
        <authorList>
            <consortium name="EnsemblPlants"/>
        </authorList>
    </citation>
    <scope>IDENTIFICATION</scope>
</reference>
<dbReference type="EnsemblPlants" id="MELO3C032623.2.1">
    <property type="protein sequence ID" value="MELO3C032623.2.1"/>
    <property type="gene ID" value="MELO3C032623.2"/>
</dbReference>
<name>A0A9I9EEB0_CUCME</name>
<dbReference type="Gramene" id="MELO3C032623.2.1">
    <property type="protein sequence ID" value="MELO3C032623.2.1"/>
    <property type="gene ID" value="MELO3C032623.2"/>
</dbReference>
<organism evidence="1">
    <name type="scientific">Cucumis melo</name>
    <name type="common">Muskmelon</name>
    <dbReference type="NCBI Taxonomy" id="3656"/>
    <lineage>
        <taxon>Eukaryota</taxon>
        <taxon>Viridiplantae</taxon>
        <taxon>Streptophyta</taxon>
        <taxon>Embryophyta</taxon>
        <taxon>Tracheophyta</taxon>
        <taxon>Spermatophyta</taxon>
        <taxon>Magnoliopsida</taxon>
        <taxon>eudicotyledons</taxon>
        <taxon>Gunneridae</taxon>
        <taxon>Pentapetalae</taxon>
        <taxon>rosids</taxon>
        <taxon>fabids</taxon>
        <taxon>Cucurbitales</taxon>
        <taxon>Cucurbitaceae</taxon>
        <taxon>Benincaseae</taxon>
        <taxon>Cucumis</taxon>
    </lineage>
</organism>
<dbReference type="AlphaFoldDB" id="A0A9I9EEB0"/>
<sequence length="136" mass="15511">MTEMLSSRLYDTVCTQILLLTLSVLRNNDAVVSVGQAPLRQDDGSAKRATLHRRACKHWLYWRSSSRCLIDCLSLLKLPYRLLVRGSGVRQSRQISLEERDVSQLHVAFQTKLADFQVKLDSGTNLLEHLLTKTRS</sequence>
<protein>
    <submittedName>
        <fullName evidence="1">Uncharacterized protein</fullName>
    </submittedName>
</protein>